<accession>A0A165FDT9</accession>
<organism evidence="1 2">
    <name type="scientific">Exidia glandulosa HHB12029</name>
    <dbReference type="NCBI Taxonomy" id="1314781"/>
    <lineage>
        <taxon>Eukaryota</taxon>
        <taxon>Fungi</taxon>
        <taxon>Dikarya</taxon>
        <taxon>Basidiomycota</taxon>
        <taxon>Agaricomycotina</taxon>
        <taxon>Agaricomycetes</taxon>
        <taxon>Auriculariales</taxon>
        <taxon>Exidiaceae</taxon>
        <taxon>Exidia</taxon>
    </lineage>
</organism>
<feature type="non-terminal residue" evidence="1">
    <location>
        <position position="1"/>
    </location>
</feature>
<reference evidence="1 2" key="1">
    <citation type="journal article" date="2016" name="Mol. Biol. Evol.">
        <title>Comparative Genomics of Early-Diverging Mushroom-Forming Fungi Provides Insights into the Origins of Lignocellulose Decay Capabilities.</title>
        <authorList>
            <person name="Nagy L.G."/>
            <person name="Riley R."/>
            <person name="Tritt A."/>
            <person name="Adam C."/>
            <person name="Daum C."/>
            <person name="Floudas D."/>
            <person name="Sun H."/>
            <person name="Yadav J.S."/>
            <person name="Pangilinan J."/>
            <person name="Larsson K.H."/>
            <person name="Matsuura K."/>
            <person name="Barry K."/>
            <person name="Labutti K."/>
            <person name="Kuo R."/>
            <person name="Ohm R.A."/>
            <person name="Bhattacharya S.S."/>
            <person name="Shirouzu T."/>
            <person name="Yoshinaga Y."/>
            <person name="Martin F.M."/>
            <person name="Grigoriev I.V."/>
            <person name="Hibbett D.S."/>
        </authorList>
    </citation>
    <scope>NUCLEOTIDE SEQUENCE [LARGE SCALE GENOMIC DNA]</scope>
    <source>
        <strain evidence="1 2">HHB12029</strain>
    </source>
</reference>
<evidence type="ECO:0000313" key="1">
    <source>
        <dbReference type="EMBL" id="KZV88830.1"/>
    </source>
</evidence>
<dbReference type="Proteomes" id="UP000077266">
    <property type="component" value="Unassembled WGS sequence"/>
</dbReference>
<sequence>MSFAQDFDPNAGWAAIADPPPPRDVIAEAIEKEKVIKEIAAAQNDLRVILSKIETSEKDIEKLTSGNQTLQMYIDNLTKQIAARR</sequence>
<dbReference type="Gene3D" id="1.20.5.170">
    <property type="match status" value="1"/>
</dbReference>
<dbReference type="OrthoDB" id="2163284at2759"/>
<name>A0A165FDT9_EXIGL</name>
<dbReference type="Pfam" id="PF10224">
    <property type="entry name" value="DUF2205"/>
    <property type="match status" value="1"/>
</dbReference>
<evidence type="ECO:0000313" key="2">
    <source>
        <dbReference type="Proteomes" id="UP000077266"/>
    </source>
</evidence>
<dbReference type="InterPro" id="IPR019357">
    <property type="entry name" value="SCOC"/>
</dbReference>
<dbReference type="AlphaFoldDB" id="A0A165FDT9"/>
<protein>
    <submittedName>
        <fullName evidence="1">Uncharacterized protein</fullName>
    </submittedName>
</protein>
<gene>
    <name evidence="1" type="ORF">EXIGLDRAFT_650760</name>
</gene>
<proteinExistence type="predicted"/>
<dbReference type="InParanoid" id="A0A165FDT9"/>
<dbReference type="EMBL" id="KV426089">
    <property type="protein sequence ID" value="KZV88830.1"/>
    <property type="molecule type" value="Genomic_DNA"/>
</dbReference>
<keyword evidence="2" id="KW-1185">Reference proteome</keyword>